<accession>A0A9P0HUB8</accession>
<proteinExistence type="predicted"/>
<evidence type="ECO:0000313" key="1">
    <source>
        <dbReference type="EMBL" id="CAH1635451.1"/>
    </source>
</evidence>
<protein>
    <submittedName>
        <fullName evidence="1">Uncharacterized protein</fullName>
    </submittedName>
</protein>
<reference evidence="1" key="1">
    <citation type="submission" date="2022-02" db="EMBL/GenBank/DDBJ databases">
        <authorList>
            <person name="King R."/>
        </authorList>
    </citation>
    <scope>NUCLEOTIDE SEQUENCE</scope>
</reference>
<dbReference type="Proteomes" id="UP001153321">
    <property type="component" value="Chromosome 11"/>
</dbReference>
<keyword evidence="2" id="KW-1185">Reference proteome</keyword>
<sequence length="154" mass="17354">MQQGGIVVNLFLNGCARTAFLANQRFVYVRDDTATSDCCLYQTIEFLVSSDGQLQMTRCDTLHLKIFRCISRQLQNLGCKIFKNSCRIHCCCCSNTSMTRSPIFEMSVNPSHGKLKSSSCRSGYCFGLSLTRIFTRFTASHFETCNTMTTTDSE</sequence>
<organism evidence="1 2">
    <name type="scientific">Spodoptera littoralis</name>
    <name type="common">Egyptian cotton leafworm</name>
    <dbReference type="NCBI Taxonomy" id="7109"/>
    <lineage>
        <taxon>Eukaryota</taxon>
        <taxon>Metazoa</taxon>
        <taxon>Ecdysozoa</taxon>
        <taxon>Arthropoda</taxon>
        <taxon>Hexapoda</taxon>
        <taxon>Insecta</taxon>
        <taxon>Pterygota</taxon>
        <taxon>Neoptera</taxon>
        <taxon>Endopterygota</taxon>
        <taxon>Lepidoptera</taxon>
        <taxon>Glossata</taxon>
        <taxon>Ditrysia</taxon>
        <taxon>Noctuoidea</taxon>
        <taxon>Noctuidae</taxon>
        <taxon>Amphipyrinae</taxon>
        <taxon>Spodoptera</taxon>
    </lineage>
</organism>
<gene>
    <name evidence="1" type="ORF">SPLIT_LOCUS813</name>
</gene>
<dbReference type="AlphaFoldDB" id="A0A9P0HUB8"/>
<evidence type="ECO:0000313" key="2">
    <source>
        <dbReference type="Proteomes" id="UP001153321"/>
    </source>
</evidence>
<dbReference type="EMBL" id="LR824542">
    <property type="protein sequence ID" value="CAH1635451.1"/>
    <property type="molecule type" value="Genomic_DNA"/>
</dbReference>
<name>A0A9P0HUB8_SPOLI</name>